<name>A0A4R1N743_9GAMM</name>
<gene>
    <name evidence="1" type="ORF">EZJ58_1136</name>
</gene>
<accession>A0A4R1N743</accession>
<dbReference type="EMBL" id="SJOI01000001">
    <property type="protein sequence ID" value="TCL03094.1"/>
    <property type="molecule type" value="Genomic_DNA"/>
</dbReference>
<keyword evidence="2" id="KW-1185">Reference proteome</keyword>
<organism evidence="1 2">
    <name type="scientific">Sodalis ligni</name>
    <dbReference type="NCBI Taxonomy" id="2697027"/>
    <lineage>
        <taxon>Bacteria</taxon>
        <taxon>Pseudomonadati</taxon>
        <taxon>Pseudomonadota</taxon>
        <taxon>Gammaproteobacteria</taxon>
        <taxon>Enterobacterales</taxon>
        <taxon>Bruguierivoracaceae</taxon>
        <taxon>Sodalis</taxon>
    </lineage>
</organism>
<evidence type="ECO:0000313" key="2">
    <source>
        <dbReference type="Proteomes" id="UP000294555"/>
    </source>
</evidence>
<proteinExistence type="predicted"/>
<evidence type="ECO:0000313" key="1">
    <source>
        <dbReference type="EMBL" id="TCL03094.1"/>
    </source>
</evidence>
<protein>
    <submittedName>
        <fullName evidence="1">FidL-like putative membrane protein</fullName>
    </submittedName>
</protein>
<dbReference type="RefSeq" id="WP_132921988.1">
    <property type="nucleotide sequence ID" value="NZ_SJOI01000001.1"/>
</dbReference>
<dbReference type="Pfam" id="PF15941">
    <property type="entry name" value="FidL_like"/>
    <property type="match status" value="1"/>
</dbReference>
<dbReference type="OrthoDB" id="6428038at2"/>
<reference evidence="1 2" key="1">
    <citation type="submission" date="2019-02" db="EMBL/GenBank/DDBJ databases">
        <title>Investigation of anaerobic lignin degradation for improved lignocellulosic biofuels.</title>
        <authorList>
            <person name="Deangelis K."/>
        </authorList>
    </citation>
    <scope>NUCLEOTIDE SEQUENCE [LARGE SCALE GENOMIC DNA]</scope>
    <source>
        <strain evidence="1 2">159R</strain>
    </source>
</reference>
<sequence length="155" mass="18135">MKRILAACCLVTIFSGLFYLYHYRHPFAGFQCSGMMVFRANTPQGRFNYTAEAKMFFTNRREGFYVLNGTFAHNGQTFNLHRTKFFSYRRKNNQDLYEIIITREIISNMDNTPKSATDPVLIPVGESVLPRFRRLDKRSILVSLIYSPFFICAKE</sequence>
<dbReference type="Proteomes" id="UP000294555">
    <property type="component" value="Unassembled WGS sequence"/>
</dbReference>
<dbReference type="InterPro" id="IPR031854">
    <property type="entry name" value="FidL-like"/>
</dbReference>
<dbReference type="AlphaFoldDB" id="A0A4R1N743"/>
<comment type="caution">
    <text evidence="1">The sequence shown here is derived from an EMBL/GenBank/DDBJ whole genome shotgun (WGS) entry which is preliminary data.</text>
</comment>